<evidence type="ECO:0000259" key="3">
    <source>
        <dbReference type="Pfam" id="PF26629"/>
    </source>
</evidence>
<feature type="transmembrane region" description="Helical" evidence="1">
    <location>
        <begin position="366"/>
        <end position="386"/>
    </location>
</feature>
<dbReference type="Pfam" id="PF00535">
    <property type="entry name" value="Glycos_transf_2"/>
    <property type="match status" value="1"/>
</dbReference>
<feature type="transmembrane region" description="Helical" evidence="1">
    <location>
        <begin position="324"/>
        <end position="346"/>
    </location>
</feature>
<dbReference type="InterPro" id="IPR029044">
    <property type="entry name" value="Nucleotide-diphossugar_trans"/>
</dbReference>
<dbReference type="Gene3D" id="3.90.550.10">
    <property type="entry name" value="Spore Coat Polysaccharide Biosynthesis Protein SpsA, Chain A"/>
    <property type="match status" value="1"/>
</dbReference>
<reference evidence="4" key="1">
    <citation type="submission" date="2020-10" db="EMBL/GenBank/DDBJ databases">
        <authorList>
            <person name="Castelo-Branco R."/>
            <person name="Eusebio N."/>
            <person name="Adriana R."/>
            <person name="Vieira A."/>
            <person name="Brugerolle De Fraissinette N."/>
            <person name="Rezende De Castro R."/>
            <person name="Schneider M.P."/>
            <person name="Vasconcelos V."/>
            <person name="Leao P.N."/>
        </authorList>
    </citation>
    <scope>NUCLEOTIDE SEQUENCE</scope>
    <source>
        <strain evidence="4">LEGE 07157</strain>
    </source>
</reference>
<dbReference type="InterPro" id="IPR058718">
    <property type="entry name" value="Agl6_TM_C"/>
</dbReference>
<sequence>MGVKAPAQLYPEISIVIPCLNEAKTLPACIAKAKEAIRHLDLPGEVVVADNGSIDGSVELAQSLGARVVNVAMRGYGAALCWGIRAAKGKYVVMGDGDDSYDFREAGLMVEKLRLGYDLCMGTRIRGQIMPGAMPWKNRYIGTPILTMMVNWLYRCSFSDVNCGLRAFTKEAFEQMQMESRGMEFASEMLVKASILELRSTEVPITLHKDGRDRAPHLQPWADGWRHLKYILLFAPKFVYWLPGCLLMALGTLLALALNAKPGGTPIYFANFALNDHWIVVAAVLFLVGYQIAVTGLLAYLYTLTHRLHARSRNMDTLIRFVSLERIIFFAALTFSVGCVLEFSVFQAWLSSDFGAMNAIRPAVTGMALILMGTQTLFSGFFYAVLAEKYKDEL</sequence>
<accession>A0A8J7IW72</accession>
<dbReference type="CDD" id="cd04179">
    <property type="entry name" value="DPM_DPG-synthase_like"/>
    <property type="match status" value="1"/>
</dbReference>
<feature type="domain" description="Low-salt glycan biosynthesis hexosyltransferase Agl6 C-terminal transmembrane region" evidence="3">
    <location>
        <begin position="298"/>
        <end position="386"/>
    </location>
</feature>
<dbReference type="InterPro" id="IPR050256">
    <property type="entry name" value="Glycosyltransferase_2"/>
</dbReference>
<feature type="transmembrane region" description="Helical" evidence="1">
    <location>
        <begin position="278"/>
        <end position="303"/>
    </location>
</feature>
<protein>
    <submittedName>
        <fullName evidence="4">Glycosyltransferase family 2 protein</fullName>
    </submittedName>
</protein>
<evidence type="ECO:0000259" key="2">
    <source>
        <dbReference type="Pfam" id="PF00535"/>
    </source>
</evidence>
<evidence type="ECO:0000256" key="1">
    <source>
        <dbReference type="SAM" id="Phobius"/>
    </source>
</evidence>
<feature type="domain" description="Glycosyltransferase 2-like" evidence="2">
    <location>
        <begin position="14"/>
        <end position="174"/>
    </location>
</feature>
<keyword evidence="5" id="KW-1185">Reference proteome</keyword>
<keyword evidence="1" id="KW-1133">Transmembrane helix</keyword>
<dbReference type="Proteomes" id="UP000654482">
    <property type="component" value="Unassembled WGS sequence"/>
</dbReference>
<name>A0A8J7IW72_9CYAN</name>
<dbReference type="InterPro" id="IPR001173">
    <property type="entry name" value="Glyco_trans_2-like"/>
</dbReference>
<dbReference type="AlphaFoldDB" id="A0A8J7IW72"/>
<keyword evidence="1" id="KW-0472">Membrane</keyword>
<organism evidence="4 5">
    <name type="scientific">Lusitaniella coriacea LEGE 07157</name>
    <dbReference type="NCBI Taxonomy" id="945747"/>
    <lineage>
        <taxon>Bacteria</taxon>
        <taxon>Bacillati</taxon>
        <taxon>Cyanobacteriota</taxon>
        <taxon>Cyanophyceae</taxon>
        <taxon>Spirulinales</taxon>
        <taxon>Lusitaniellaceae</taxon>
        <taxon>Lusitaniella</taxon>
    </lineage>
</organism>
<evidence type="ECO:0000313" key="4">
    <source>
        <dbReference type="EMBL" id="MBE9117808.1"/>
    </source>
</evidence>
<proteinExistence type="predicted"/>
<dbReference type="PANTHER" id="PTHR48090">
    <property type="entry name" value="UNDECAPRENYL-PHOSPHATE 4-DEOXY-4-FORMAMIDO-L-ARABINOSE TRANSFERASE-RELATED"/>
    <property type="match status" value="1"/>
</dbReference>
<gene>
    <name evidence="4" type="ORF">IQ249_18065</name>
</gene>
<keyword evidence="1" id="KW-0812">Transmembrane</keyword>
<dbReference type="SUPFAM" id="SSF53448">
    <property type="entry name" value="Nucleotide-diphospho-sugar transferases"/>
    <property type="match status" value="1"/>
</dbReference>
<dbReference type="Pfam" id="PF26629">
    <property type="entry name" value="GT2_TM_C"/>
    <property type="match status" value="1"/>
</dbReference>
<feature type="transmembrane region" description="Helical" evidence="1">
    <location>
        <begin position="238"/>
        <end position="258"/>
    </location>
</feature>
<comment type="caution">
    <text evidence="4">The sequence shown here is derived from an EMBL/GenBank/DDBJ whole genome shotgun (WGS) entry which is preliminary data.</text>
</comment>
<dbReference type="EMBL" id="JADEWZ010000031">
    <property type="protein sequence ID" value="MBE9117808.1"/>
    <property type="molecule type" value="Genomic_DNA"/>
</dbReference>
<dbReference type="PANTHER" id="PTHR48090:SF7">
    <property type="entry name" value="RFBJ PROTEIN"/>
    <property type="match status" value="1"/>
</dbReference>
<evidence type="ECO:0000313" key="5">
    <source>
        <dbReference type="Proteomes" id="UP000654482"/>
    </source>
</evidence>
<dbReference type="RefSeq" id="WP_194030895.1">
    <property type="nucleotide sequence ID" value="NZ_JADEWZ010000031.1"/>
</dbReference>